<gene>
    <name evidence="2" type="ORF">Ctob_016008</name>
</gene>
<proteinExistence type="predicted"/>
<dbReference type="Proteomes" id="UP000037460">
    <property type="component" value="Unassembled WGS sequence"/>
</dbReference>
<evidence type="ECO:0000256" key="1">
    <source>
        <dbReference type="SAM" id="MobiDB-lite"/>
    </source>
</evidence>
<keyword evidence="3" id="KW-1185">Reference proteome</keyword>
<feature type="compositionally biased region" description="Low complexity" evidence="1">
    <location>
        <begin position="36"/>
        <end position="52"/>
    </location>
</feature>
<evidence type="ECO:0000313" key="2">
    <source>
        <dbReference type="EMBL" id="KOO34705.1"/>
    </source>
</evidence>
<feature type="compositionally biased region" description="Pro residues" evidence="1">
    <location>
        <begin position="53"/>
        <end position="67"/>
    </location>
</feature>
<organism evidence="2 3">
    <name type="scientific">Chrysochromulina tobinii</name>
    <dbReference type="NCBI Taxonomy" id="1460289"/>
    <lineage>
        <taxon>Eukaryota</taxon>
        <taxon>Haptista</taxon>
        <taxon>Haptophyta</taxon>
        <taxon>Prymnesiophyceae</taxon>
        <taxon>Prymnesiales</taxon>
        <taxon>Chrysochromulinaceae</taxon>
        <taxon>Chrysochromulina</taxon>
    </lineage>
</organism>
<reference evidence="3" key="1">
    <citation type="journal article" date="2015" name="PLoS Genet.">
        <title>Genome Sequence and Transcriptome Analyses of Chrysochromulina tobin: Metabolic Tools for Enhanced Algal Fitness in the Prominent Order Prymnesiales (Haptophyceae).</title>
        <authorList>
            <person name="Hovde B.T."/>
            <person name="Deodato C.R."/>
            <person name="Hunsperger H.M."/>
            <person name="Ryken S.A."/>
            <person name="Yost W."/>
            <person name="Jha R.K."/>
            <person name="Patterson J."/>
            <person name="Monnat R.J. Jr."/>
            <person name="Barlow S.B."/>
            <person name="Starkenburg S.R."/>
            <person name="Cattolico R.A."/>
        </authorList>
    </citation>
    <scope>NUCLEOTIDE SEQUENCE</scope>
    <source>
        <strain evidence="3">CCMP291</strain>
    </source>
</reference>
<feature type="region of interest" description="Disordered" evidence="1">
    <location>
        <begin position="36"/>
        <end position="68"/>
    </location>
</feature>
<protein>
    <submittedName>
        <fullName evidence="2">Uncharacterized protein</fullName>
    </submittedName>
</protein>
<comment type="caution">
    <text evidence="2">The sequence shown here is derived from an EMBL/GenBank/DDBJ whole genome shotgun (WGS) entry which is preliminary data.</text>
</comment>
<dbReference type="AlphaFoldDB" id="A0A0M0K7B0"/>
<name>A0A0M0K7B0_9EUKA</name>
<evidence type="ECO:0000313" key="3">
    <source>
        <dbReference type="Proteomes" id="UP000037460"/>
    </source>
</evidence>
<dbReference type="EMBL" id="JWZX01001126">
    <property type="protein sequence ID" value="KOO34705.1"/>
    <property type="molecule type" value="Genomic_DNA"/>
</dbReference>
<accession>A0A0M0K7B0</accession>
<sequence length="87" mass="9178">MVPDCLPHHLRRLPAMTSDDLGWPLIACLLIPSPRTSSSSLVRSQRSGSLSPPHSPPPPSPPPPAPLPLLADFSLISVTTKVTTTAP</sequence>
<feature type="non-terminal residue" evidence="2">
    <location>
        <position position="87"/>
    </location>
</feature>